<organism evidence="1 2">
    <name type="scientific">Rhodocollybia butyracea</name>
    <dbReference type="NCBI Taxonomy" id="206335"/>
    <lineage>
        <taxon>Eukaryota</taxon>
        <taxon>Fungi</taxon>
        <taxon>Dikarya</taxon>
        <taxon>Basidiomycota</taxon>
        <taxon>Agaricomycotina</taxon>
        <taxon>Agaricomycetes</taxon>
        <taxon>Agaricomycetidae</taxon>
        <taxon>Agaricales</taxon>
        <taxon>Marasmiineae</taxon>
        <taxon>Omphalotaceae</taxon>
        <taxon>Rhodocollybia</taxon>
    </lineage>
</organism>
<proteinExistence type="predicted"/>
<dbReference type="AlphaFoldDB" id="A0A9P5TZV7"/>
<accession>A0A9P5TZV7</accession>
<dbReference type="OrthoDB" id="3067735at2759"/>
<reference evidence="1" key="1">
    <citation type="submission" date="2020-11" db="EMBL/GenBank/DDBJ databases">
        <authorList>
            <consortium name="DOE Joint Genome Institute"/>
            <person name="Ahrendt S."/>
            <person name="Riley R."/>
            <person name="Andreopoulos W."/>
            <person name="Labutti K."/>
            <person name="Pangilinan J."/>
            <person name="Ruiz-Duenas F.J."/>
            <person name="Barrasa J.M."/>
            <person name="Sanchez-Garcia M."/>
            <person name="Camarero S."/>
            <person name="Miyauchi S."/>
            <person name="Serrano A."/>
            <person name="Linde D."/>
            <person name="Babiker R."/>
            <person name="Drula E."/>
            <person name="Ayuso-Fernandez I."/>
            <person name="Pacheco R."/>
            <person name="Padilla G."/>
            <person name="Ferreira P."/>
            <person name="Barriuso J."/>
            <person name="Kellner H."/>
            <person name="Castanera R."/>
            <person name="Alfaro M."/>
            <person name="Ramirez L."/>
            <person name="Pisabarro A.G."/>
            <person name="Kuo A."/>
            <person name="Tritt A."/>
            <person name="Lipzen A."/>
            <person name="He G."/>
            <person name="Yan M."/>
            <person name="Ng V."/>
            <person name="Cullen D."/>
            <person name="Martin F."/>
            <person name="Rosso M.-N."/>
            <person name="Henrissat B."/>
            <person name="Hibbett D."/>
            <person name="Martinez A.T."/>
            <person name="Grigoriev I.V."/>
        </authorList>
    </citation>
    <scope>NUCLEOTIDE SEQUENCE</scope>
    <source>
        <strain evidence="1">AH 40177</strain>
    </source>
</reference>
<keyword evidence="2" id="KW-1185">Reference proteome</keyword>
<comment type="caution">
    <text evidence="1">The sequence shown here is derived from an EMBL/GenBank/DDBJ whole genome shotgun (WGS) entry which is preliminary data.</text>
</comment>
<dbReference type="Proteomes" id="UP000772434">
    <property type="component" value="Unassembled WGS sequence"/>
</dbReference>
<evidence type="ECO:0000313" key="1">
    <source>
        <dbReference type="EMBL" id="KAF9060767.1"/>
    </source>
</evidence>
<name>A0A9P5TZV7_9AGAR</name>
<evidence type="ECO:0000313" key="2">
    <source>
        <dbReference type="Proteomes" id="UP000772434"/>
    </source>
</evidence>
<dbReference type="EMBL" id="JADNRY010000229">
    <property type="protein sequence ID" value="KAF9060767.1"/>
    <property type="molecule type" value="Genomic_DNA"/>
</dbReference>
<protein>
    <submittedName>
        <fullName evidence="1">Uncharacterized protein</fullName>
    </submittedName>
</protein>
<gene>
    <name evidence="1" type="ORF">BDP27DRAFT_1429715</name>
</gene>
<sequence length="386" mass="42821">MKGVVIGLKIETHASVLHQFPSPTDYFVDIEPYDTQSRGTPEHDDFYQSELNGGVRTEWNKAAADVLCTHLRSMGMYRSYTKDLVRKAFLAHITELKRDFTLQNQNGTKTIDQKDEETRQKAPSTKRSFTDIYYKDPGPLGELARFIQLLTVECMSGDETGSDGGLTPLWTQMQRQQVPRIGTTRVGWRTQQQDLSPRLNVSLELPKDRARSSQGSSREGKRECCTQCLTVRGQPSRLKVPVITAYTPVDPSKRYDPAECVCVHKYDDHFEIAGGANHPKIISCVGSREAAAVRMSSFRRPFIPAHLLPSYNPRSMSDSASIASSTAFSATSHASEPATLNNSMIGSFLGLDPLGIGSGLYRGSTGFNGANTKHPPIPIWERIYAS</sequence>